<dbReference type="STRING" id="411945.GA0061102_100312"/>
<feature type="domain" description="Aspartate/ornithine carbamoyltransferase Asp/Orn-binding" evidence="3">
    <location>
        <begin position="151"/>
        <end position="287"/>
    </location>
</feature>
<comment type="function">
    <text evidence="1">Reversibly catalyzes the transfer of the carbamoyl group from carbamoyl phosphate (CP) to the N(epsilon) atom of ornithine (ORN) to produce L-citrulline.</text>
</comment>
<proteinExistence type="predicted"/>
<sequence>MKLTLNRDFLELHSLPLHVILVVIDRAGQLTTHWHERTMPQSLLGKRVGVVVDDTGWRNTTAFDLGAKAMGGICVQSPISFNVREITVDLAGYLDNWFDLLVIRTKELATLRELAFIAEAPVINARTKTNHPCETLGDLAYIKSVRGTLDGLKVVGVAADANIFRSWVEASKVMPIHVTQVYPERWHVTDPDLLNENFQTSTDIRDVSEADVIVTDSWPSDGTENEFLPYQVTASLLDSGRKDAIFLPCPPVARGKEVAADAMLHRACQSRPAKEFLLHAQNALMEWALS</sequence>
<dbReference type="GO" id="GO:0004585">
    <property type="term" value="F:ornithine carbamoyltransferase activity"/>
    <property type="evidence" value="ECO:0007669"/>
    <property type="project" value="TreeGrafter"/>
</dbReference>
<evidence type="ECO:0000313" key="5">
    <source>
        <dbReference type="EMBL" id="SCB13362.1"/>
    </source>
</evidence>
<dbReference type="InterPro" id="IPR036901">
    <property type="entry name" value="Asp/Orn_carbamoylTrfase_sf"/>
</dbReference>
<dbReference type="Gene3D" id="3.40.50.1370">
    <property type="entry name" value="Aspartate/ornithine carbamoyltransferase"/>
    <property type="match status" value="2"/>
</dbReference>
<dbReference type="EMBL" id="FMAH01000003">
    <property type="protein sequence ID" value="SCB13362.1"/>
    <property type="molecule type" value="Genomic_DNA"/>
</dbReference>
<reference evidence="6" key="1">
    <citation type="submission" date="2016-08" db="EMBL/GenBank/DDBJ databases">
        <authorList>
            <person name="Varghese N."/>
            <person name="Submissions Spin"/>
        </authorList>
    </citation>
    <scope>NUCLEOTIDE SEQUENCE [LARGE SCALE GENOMIC DNA]</scope>
    <source>
        <strain evidence="6">HAMBI 2971</strain>
    </source>
</reference>
<dbReference type="GO" id="GO:0019240">
    <property type="term" value="P:citrulline biosynthetic process"/>
    <property type="evidence" value="ECO:0007669"/>
    <property type="project" value="TreeGrafter"/>
</dbReference>
<gene>
    <name evidence="5" type="ORF">GA0061102_100312</name>
</gene>
<dbReference type="Pfam" id="PF02729">
    <property type="entry name" value="OTCace_N"/>
    <property type="match status" value="1"/>
</dbReference>
<dbReference type="InterPro" id="IPR006131">
    <property type="entry name" value="Asp_carbamoyltransf_Asp/Orn-bd"/>
</dbReference>
<organism evidence="5 6">
    <name type="scientific">Rhizobium miluonense</name>
    <dbReference type="NCBI Taxonomy" id="411945"/>
    <lineage>
        <taxon>Bacteria</taxon>
        <taxon>Pseudomonadati</taxon>
        <taxon>Pseudomonadota</taxon>
        <taxon>Alphaproteobacteria</taxon>
        <taxon>Hyphomicrobiales</taxon>
        <taxon>Rhizobiaceae</taxon>
        <taxon>Rhizobium/Agrobacterium group</taxon>
        <taxon>Rhizobium</taxon>
    </lineage>
</organism>
<evidence type="ECO:0000259" key="4">
    <source>
        <dbReference type="Pfam" id="PF02729"/>
    </source>
</evidence>
<dbReference type="InterPro" id="IPR006132">
    <property type="entry name" value="Asp/Orn_carbamoyltranf_P-bd"/>
</dbReference>
<keyword evidence="6" id="KW-1185">Reference proteome</keyword>
<dbReference type="Pfam" id="PF00185">
    <property type="entry name" value="OTCace"/>
    <property type="match status" value="1"/>
</dbReference>
<name>A0A1C3UD16_9HYPH</name>
<dbReference type="GO" id="GO:0016597">
    <property type="term" value="F:amino acid binding"/>
    <property type="evidence" value="ECO:0007669"/>
    <property type="project" value="InterPro"/>
</dbReference>
<keyword evidence="2 5" id="KW-0808">Transferase</keyword>
<dbReference type="RefSeq" id="WP_092844287.1">
    <property type="nucleotide sequence ID" value="NZ_FMAH01000003.1"/>
</dbReference>
<protein>
    <submittedName>
        <fullName evidence="5">Ornithine carbamoyltransferase</fullName>
    </submittedName>
</protein>
<accession>A0A1C3UD16</accession>
<dbReference type="GO" id="GO:0042450">
    <property type="term" value="P:L-arginine biosynthetic process via ornithine"/>
    <property type="evidence" value="ECO:0007669"/>
    <property type="project" value="TreeGrafter"/>
</dbReference>
<dbReference type="OrthoDB" id="9802587at2"/>
<evidence type="ECO:0000256" key="2">
    <source>
        <dbReference type="ARBA" id="ARBA00022679"/>
    </source>
</evidence>
<dbReference type="AlphaFoldDB" id="A0A1C3UD16"/>
<evidence type="ECO:0000313" key="6">
    <source>
        <dbReference type="Proteomes" id="UP000199435"/>
    </source>
</evidence>
<evidence type="ECO:0000256" key="1">
    <source>
        <dbReference type="ARBA" id="ARBA00003822"/>
    </source>
</evidence>
<dbReference type="Proteomes" id="UP000199435">
    <property type="component" value="Unassembled WGS sequence"/>
</dbReference>
<dbReference type="PANTHER" id="PTHR45753:SF3">
    <property type="entry name" value="ORNITHINE TRANSCARBAMYLASE, MITOCHONDRIAL"/>
    <property type="match status" value="1"/>
</dbReference>
<evidence type="ECO:0000259" key="3">
    <source>
        <dbReference type="Pfam" id="PF00185"/>
    </source>
</evidence>
<dbReference type="SUPFAM" id="SSF53671">
    <property type="entry name" value="Aspartate/ornithine carbamoyltransferase"/>
    <property type="match status" value="1"/>
</dbReference>
<feature type="domain" description="Aspartate/ornithine carbamoyltransferase carbamoyl-P binding" evidence="4">
    <location>
        <begin position="7"/>
        <end position="143"/>
    </location>
</feature>
<dbReference type="PANTHER" id="PTHR45753">
    <property type="entry name" value="ORNITHINE CARBAMOYLTRANSFERASE, MITOCHONDRIAL"/>
    <property type="match status" value="1"/>
</dbReference>